<gene>
    <name evidence="2" type="ORF">PUP29_08840</name>
</gene>
<sequence length="93" mass="10223">MELSVCFILYLLVINLAALAVCCHDKRAARRRARRVPEKTLLLLSAAGGAFGMLAGMLGCRHKTRHPSFMILVPLMCAVWGVLAAWLAIRAVF</sequence>
<organism evidence="2">
    <name type="scientific">Christensenella massiliensis</name>
    <dbReference type="NCBI Taxonomy" id="1805714"/>
    <lineage>
        <taxon>Bacteria</taxon>
        <taxon>Bacillati</taxon>
        <taxon>Bacillota</taxon>
        <taxon>Clostridia</taxon>
        <taxon>Christensenellales</taxon>
        <taxon>Christensenellaceae</taxon>
        <taxon>Christensenella</taxon>
    </lineage>
</organism>
<dbReference type="EMBL" id="CP117826">
    <property type="protein sequence ID" value="XCC61630.1"/>
    <property type="molecule type" value="Genomic_DNA"/>
</dbReference>
<evidence type="ECO:0000256" key="1">
    <source>
        <dbReference type="SAM" id="Phobius"/>
    </source>
</evidence>
<dbReference type="AlphaFoldDB" id="A0AAU8A695"/>
<dbReference type="RefSeq" id="WP_353423028.1">
    <property type="nucleotide sequence ID" value="NZ_CP117826.1"/>
</dbReference>
<feature type="transmembrane region" description="Helical" evidence="1">
    <location>
        <begin position="69"/>
        <end position="89"/>
    </location>
</feature>
<reference evidence="2" key="1">
    <citation type="submission" date="2023-02" db="EMBL/GenBank/DDBJ databases">
        <title>Gut commensal Christensenella minuta modulates host metabolism via a new class of secondary bile acids.</title>
        <authorList>
            <person name="Liu C."/>
        </authorList>
    </citation>
    <scope>NUCLEOTIDE SEQUENCE</scope>
    <source>
        <strain evidence="2">CA70</strain>
    </source>
</reference>
<name>A0AAU8A695_9FIRM</name>
<dbReference type="InterPro" id="IPR010718">
    <property type="entry name" value="DUF1294"/>
</dbReference>
<keyword evidence="1" id="KW-1133">Transmembrane helix</keyword>
<keyword evidence="1" id="KW-0472">Membrane</keyword>
<feature type="transmembrane region" description="Helical" evidence="1">
    <location>
        <begin position="41"/>
        <end position="60"/>
    </location>
</feature>
<proteinExistence type="predicted"/>
<evidence type="ECO:0000313" key="2">
    <source>
        <dbReference type="EMBL" id="XCC61630.1"/>
    </source>
</evidence>
<dbReference type="Pfam" id="PF06961">
    <property type="entry name" value="DUF1294"/>
    <property type="match status" value="1"/>
</dbReference>
<accession>A0AAU8A695</accession>
<protein>
    <submittedName>
        <fullName evidence="2">DUF1294 domain-containing protein</fullName>
    </submittedName>
</protein>
<keyword evidence="1" id="KW-0812">Transmembrane</keyword>